<evidence type="ECO:0000313" key="2">
    <source>
        <dbReference type="EMBL" id="OHA07471.1"/>
    </source>
</evidence>
<name>A0A1G2L9E5_9BACT</name>
<feature type="coiled-coil region" evidence="1">
    <location>
        <begin position="61"/>
        <end position="122"/>
    </location>
</feature>
<evidence type="ECO:0000313" key="3">
    <source>
        <dbReference type="Proteomes" id="UP000177982"/>
    </source>
</evidence>
<dbReference type="EMBL" id="MHQO01000009">
    <property type="protein sequence ID" value="OHA07471.1"/>
    <property type="molecule type" value="Genomic_DNA"/>
</dbReference>
<proteinExistence type="predicted"/>
<evidence type="ECO:0000256" key="1">
    <source>
        <dbReference type="SAM" id="Coils"/>
    </source>
</evidence>
<reference evidence="2 3" key="1">
    <citation type="journal article" date="2016" name="Nat. Commun.">
        <title>Thousands of microbial genomes shed light on interconnected biogeochemical processes in an aquifer system.</title>
        <authorList>
            <person name="Anantharaman K."/>
            <person name="Brown C.T."/>
            <person name="Hug L.A."/>
            <person name="Sharon I."/>
            <person name="Castelle C.J."/>
            <person name="Probst A.J."/>
            <person name="Thomas B.C."/>
            <person name="Singh A."/>
            <person name="Wilkins M.J."/>
            <person name="Karaoz U."/>
            <person name="Brodie E.L."/>
            <person name="Williams K.H."/>
            <person name="Hubbard S.S."/>
            <person name="Banfield J.F."/>
        </authorList>
    </citation>
    <scope>NUCLEOTIDE SEQUENCE [LARGE SCALE GENOMIC DNA]</scope>
</reference>
<protein>
    <submittedName>
        <fullName evidence="2">Uncharacterized protein</fullName>
    </submittedName>
</protein>
<comment type="caution">
    <text evidence="2">The sequence shown here is derived from an EMBL/GenBank/DDBJ whole genome shotgun (WGS) entry which is preliminary data.</text>
</comment>
<keyword evidence="1" id="KW-0175">Coiled coil</keyword>
<dbReference type="Proteomes" id="UP000177982">
    <property type="component" value="Unassembled WGS sequence"/>
</dbReference>
<sequence length="128" mass="13878">MSESTFVVNREFAENDKRFRIACSLAGIQATKRQASKFRRGFGSAEVAMRAFIGGGYAEKSGRLQADMAKATKNLNNLNEELEGMSGDEKSSDQGAALAEAIESAKQKIESLEVDLNGLKINLKILTS</sequence>
<accession>A0A1G2L9E5</accession>
<dbReference type="AlphaFoldDB" id="A0A1G2L9E5"/>
<organism evidence="2 3">
    <name type="scientific">Candidatus Sungbacteria bacterium RIFCSPLOWO2_01_FULL_47_10</name>
    <dbReference type="NCBI Taxonomy" id="1802276"/>
    <lineage>
        <taxon>Bacteria</taxon>
        <taxon>Candidatus Sungiibacteriota</taxon>
    </lineage>
</organism>
<gene>
    <name evidence="2" type="ORF">A2934_02485</name>
</gene>